<dbReference type="InterPro" id="IPR035985">
    <property type="entry name" value="Ubiquitin-activating_enz"/>
</dbReference>
<dbReference type="EMBL" id="CP019288">
    <property type="protein sequence ID" value="QHI37212.1"/>
    <property type="molecule type" value="Genomic_DNA"/>
</dbReference>
<sequence>MSEAKSHISFEQTLKNTHVIAVGCGGLGCATLLSLALLGIGKLTIIDDDIIEIDNLQRQILFDLNAVGKYKCDVAKTQLEARTTTVEITVFKERLTSKNSEQLLQQATIIVDCTDNYATRLVIDAFCAKHNIPMIYTGVKGAEGHISVFNYKGGKSLAETFENDQAIFQNEDCNDSHVMPQIVTMASSFQVNEVVKILQDTSNVLQGKLQVFNLLKNVFRAFTLK</sequence>
<reference evidence="3 4" key="1">
    <citation type="journal article" date="2013" name="Int. J. Syst. Evol. Microbiol.">
        <title>Kordia antarctica sp. nov., isolated from Antarctic seawater.</title>
        <authorList>
            <person name="Baek K."/>
            <person name="Choi A."/>
            <person name="Kang I."/>
            <person name="Lee K."/>
            <person name="Cho J.C."/>
        </authorList>
    </citation>
    <scope>NUCLEOTIDE SEQUENCE [LARGE SCALE GENOMIC DNA]</scope>
    <source>
        <strain evidence="3 4">IMCC3317</strain>
    </source>
</reference>
<organism evidence="3 4">
    <name type="scientific">Kordia antarctica</name>
    <dbReference type="NCBI Taxonomy" id="1218801"/>
    <lineage>
        <taxon>Bacteria</taxon>
        <taxon>Pseudomonadati</taxon>
        <taxon>Bacteroidota</taxon>
        <taxon>Flavobacteriia</taxon>
        <taxon>Flavobacteriales</taxon>
        <taxon>Flavobacteriaceae</taxon>
        <taxon>Kordia</taxon>
    </lineage>
</organism>
<dbReference type="PANTHER" id="PTHR10953">
    <property type="entry name" value="UBIQUITIN-ACTIVATING ENZYME E1"/>
    <property type="match status" value="1"/>
</dbReference>
<protein>
    <submittedName>
        <fullName evidence="3">Molybdopterin-synthase adenylyltransferase</fullName>
        <ecNumber evidence="3">2.7.7.80</ecNumber>
    </submittedName>
</protein>
<proteinExistence type="predicted"/>
<keyword evidence="3" id="KW-0808">Transferase</keyword>
<dbReference type="KEGG" id="kan:IMCC3317_25900"/>
<keyword evidence="1" id="KW-0472">Membrane</keyword>
<dbReference type="Pfam" id="PF00899">
    <property type="entry name" value="ThiF"/>
    <property type="match status" value="1"/>
</dbReference>
<gene>
    <name evidence="3" type="primary">moeB_2</name>
    <name evidence="3" type="ORF">IMCC3317_25900</name>
</gene>
<dbReference type="PROSITE" id="PS51257">
    <property type="entry name" value="PROKAR_LIPOPROTEIN"/>
    <property type="match status" value="1"/>
</dbReference>
<keyword evidence="3" id="KW-0548">Nucleotidyltransferase</keyword>
<keyword evidence="1" id="KW-0812">Transmembrane</keyword>
<dbReference type="AlphaFoldDB" id="A0A7L4ZKS6"/>
<dbReference type="OrthoDB" id="9804286at2"/>
<feature type="domain" description="THIF-type NAD/FAD binding fold" evidence="2">
    <location>
        <begin position="11"/>
        <end position="224"/>
    </location>
</feature>
<feature type="transmembrane region" description="Helical" evidence="1">
    <location>
        <begin position="20"/>
        <end position="40"/>
    </location>
</feature>
<dbReference type="EC" id="2.7.7.80" evidence="3"/>
<dbReference type="SUPFAM" id="SSF69572">
    <property type="entry name" value="Activating enzymes of the ubiquitin-like proteins"/>
    <property type="match status" value="1"/>
</dbReference>
<dbReference type="GO" id="GO:0061605">
    <property type="term" value="F:molybdopterin-synthase adenylyltransferase activity"/>
    <property type="evidence" value="ECO:0007669"/>
    <property type="project" value="UniProtKB-EC"/>
</dbReference>
<dbReference type="PANTHER" id="PTHR10953:SF102">
    <property type="entry name" value="ADENYLYLTRANSFERASE AND SULFURTRANSFERASE MOCS3"/>
    <property type="match status" value="1"/>
</dbReference>
<evidence type="ECO:0000256" key="1">
    <source>
        <dbReference type="SAM" id="Phobius"/>
    </source>
</evidence>
<dbReference type="Gene3D" id="3.40.50.720">
    <property type="entry name" value="NAD(P)-binding Rossmann-like Domain"/>
    <property type="match status" value="1"/>
</dbReference>
<dbReference type="CDD" id="cd00757">
    <property type="entry name" value="ThiF_MoeB_HesA_family"/>
    <property type="match status" value="1"/>
</dbReference>
<dbReference type="GO" id="GO:0004792">
    <property type="term" value="F:thiosulfate-cyanide sulfurtransferase activity"/>
    <property type="evidence" value="ECO:0007669"/>
    <property type="project" value="TreeGrafter"/>
</dbReference>
<dbReference type="InterPro" id="IPR045886">
    <property type="entry name" value="ThiF/MoeB/HesA"/>
</dbReference>
<name>A0A7L4ZKS6_9FLAO</name>
<dbReference type="InterPro" id="IPR000594">
    <property type="entry name" value="ThiF_NAD_FAD-bd"/>
</dbReference>
<evidence type="ECO:0000259" key="2">
    <source>
        <dbReference type="Pfam" id="PF00899"/>
    </source>
</evidence>
<dbReference type="GO" id="GO:0005737">
    <property type="term" value="C:cytoplasm"/>
    <property type="evidence" value="ECO:0007669"/>
    <property type="project" value="TreeGrafter"/>
</dbReference>
<keyword evidence="1" id="KW-1133">Transmembrane helix</keyword>
<dbReference type="Proteomes" id="UP000464657">
    <property type="component" value="Chromosome"/>
</dbReference>
<dbReference type="GO" id="GO:0008641">
    <property type="term" value="F:ubiquitin-like modifier activating enzyme activity"/>
    <property type="evidence" value="ECO:0007669"/>
    <property type="project" value="InterPro"/>
</dbReference>
<dbReference type="RefSeq" id="WP_160129854.1">
    <property type="nucleotide sequence ID" value="NZ_CP019288.1"/>
</dbReference>
<evidence type="ECO:0000313" key="4">
    <source>
        <dbReference type="Proteomes" id="UP000464657"/>
    </source>
</evidence>
<accession>A0A7L4ZKS6</accession>
<evidence type="ECO:0000313" key="3">
    <source>
        <dbReference type="EMBL" id="QHI37212.1"/>
    </source>
</evidence>
<keyword evidence="4" id="KW-1185">Reference proteome</keyword>